<feature type="domain" description="X8" evidence="3">
    <location>
        <begin position="139"/>
        <end position="234"/>
    </location>
</feature>
<proteinExistence type="predicted"/>
<organism evidence="4">
    <name type="scientific">Salvia splendens</name>
    <name type="common">Scarlet sage</name>
    <dbReference type="NCBI Taxonomy" id="180675"/>
    <lineage>
        <taxon>Eukaryota</taxon>
        <taxon>Viridiplantae</taxon>
        <taxon>Streptophyta</taxon>
        <taxon>Embryophyta</taxon>
        <taxon>Tracheophyta</taxon>
        <taxon>Spermatophyta</taxon>
        <taxon>Magnoliopsida</taxon>
        <taxon>eudicotyledons</taxon>
        <taxon>Gunneridae</taxon>
        <taxon>Pentapetalae</taxon>
        <taxon>asterids</taxon>
        <taxon>lamiids</taxon>
        <taxon>Lamiales</taxon>
        <taxon>Lamiaceae</taxon>
        <taxon>Nepetoideae</taxon>
        <taxon>Mentheae</taxon>
        <taxon>Salviinae</taxon>
        <taxon>Salvia</taxon>
        <taxon>Salvia subgen. Calosphace</taxon>
        <taxon>core Calosphace</taxon>
    </lineage>
</organism>
<feature type="region of interest" description="Disordered" evidence="2">
    <location>
        <begin position="1"/>
        <end position="24"/>
    </location>
</feature>
<dbReference type="AlphaFoldDB" id="A0A8X8ZN37"/>
<evidence type="ECO:0000256" key="1">
    <source>
        <dbReference type="ARBA" id="ARBA00022729"/>
    </source>
</evidence>
<dbReference type="SMART" id="SM00768">
    <property type="entry name" value="X8"/>
    <property type="match status" value="1"/>
</dbReference>
<gene>
    <name evidence="4" type="ORF">SASPL_129580</name>
</gene>
<reference evidence="4" key="2">
    <citation type="submission" date="2020-08" db="EMBL/GenBank/DDBJ databases">
        <title>Plant Genome Project.</title>
        <authorList>
            <person name="Zhang R.-G."/>
        </authorList>
    </citation>
    <scope>NUCLEOTIDE SEQUENCE</scope>
    <source>
        <strain evidence="4">Huo1</strain>
        <tissue evidence="4">Leaf</tissue>
    </source>
</reference>
<dbReference type="Proteomes" id="UP000298416">
    <property type="component" value="Unassembled WGS sequence"/>
</dbReference>
<dbReference type="EMBL" id="PNBA02000010">
    <property type="protein sequence ID" value="KAG6411497.1"/>
    <property type="molecule type" value="Genomic_DNA"/>
</dbReference>
<keyword evidence="5" id="KW-1185">Reference proteome</keyword>
<keyword evidence="1" id="KW-0732">Signal</keyword>
<reference evidence="4" key="1">
    <citation type="submission" date="2018-01" db="EMBL/GenBank/DDBJ databases">
        <authorList>
            <person name="Mao J.F."/>
        </authorList>
    </citation>
    <scope>NUCLEOTIDE SEQUENCE</scope>
    <source>
        <strain evidence="4">Huo1</strain>
        <tissue evidence="4">Leaf</tissue>
    </source>
</reference>
<protein>
    <recommendedName>
        <fullName evidence="3">X8 domain-containing protein</fullName>
    </recommendedName>
</protein>
<dbReference type="GO" id="GO:0005975">
    <property type="term" value="P:carbohydrate metabolic process"/>
    <property type="evidence" value="ECO:0007669"/>
    <property type="project" value="InterPro"/>
</dbReference>
<evidence type="ECO:0000256" key="2">
    <source>
        <dbReference type="SAM" id="MobiDB-lite"/>
    </source>
</evidence>
<evidence type="ECO:0000313" key="5">
    <source>
        <dbReference type="Proteomes" id="UP000298416"/>
    </source>
</evidence>
<dbReference type="InterPro" id="IPR012946">
    <property type="entry name" value="X8"/>
</dbReference>
<dbReference type="GO" id="GO:0004553">
    <property type="term" value="F:hydrolase activity, hydrolyzing O-glycosyl compounds"/>
    <property type="evidence" value="ECO:0007669"/>
    <property type="project" value="InterPro"/>
</dbReference>
<comment type="caution">
    <text evidence="4">The sequence shown here is derived from an EMBL/GenBank/DDBJ whole genome shotgun (WGS) entry which is preliminary data.</text>
</comment>
<name>A0A8X8ZN37_SALSN</name>
<dbReference type="Pfam" id="PF07983">
    <property type="entry name" value="X8"/>
    <property type="match status" value="1"/>
</dbReference>
<evidence type="ECO:0000313" key="4">
    <source>
        <dbReference type="EMBL" id="KAG6411497.1"/>
    </source>
</evidence>
<dbReference type="PANTHER" id="PTHR32227">
    <property type="entry name" value="GLUCAN ENDO-1,3-BETA-GLUCOSIDASE BG1-RELATED-RELATED"/>
    <property type="match status" value="1"/>
</dbReference>
<accession>A0A8X8ZN37</accession>
<dbReference type="InterPro" id="IPR044965">
    <property type="entry name" value="Glyco_hydro_17_plant"/>
</dbReference>
<evidence type="ECO:0000259" key="3">
    <source>
        <dbReference type="SMART" id="SM00768"/>
    </source>
</evidence>
<sequence length="248" mass="28259">MEELSSNTPLPRAEQRPICGGHDPINRLGEIQGGPALRLRREANPSHQVIYTNIFEFMYDAFVWAFFKMKAPKDPAPPRGPIDTFVHALTDENKMPDFFMLHWGIYSSNGKPKSKIDLTGLGRDIYPSSAKGIMRMPERWCVFNGNRTDYLMVMKQHDYACKKTDCSSLKSGSSCNNISFNQNVSFTFNMYFQFRFQDEKAFRFNGLSIIIVENPSTPDNPKAKGYHISSNCVVSLFLLSLLGALFWN</sequence>